<dbReference type="HAMAP" id="MF_00758">
    <property type="entry name" value="UPF0301"/>
    <property type="match status" value="1"/>
</dbReference>
<dbReference type="PANTHER" id="PTHR30327:SF1">
    <property type="entry name" value="UPF0301 PROTEIN YQGE"/>
    <property type="match status" value="1"/>
</dbReference>
<reference evidence="3 4" key="1">
    <citation type="submission" date="2023-09" db="EMBL/GenBank/DDBJ databases">
        <authorList>
            <person name="Rey-Velasco X."/>
        </authorList>
    </citation>
    <scope>NUCLEOTIDE SEQUENCE [LARGE SCALE GENOMIC DNA]</scope>
    <source>
        <strain evidence="3 4">P385</strain>
    </source>
</reference>
<protein>
    <recommendedName>
        <fullName evidence="2">UPF0301 protein RM531_04130</fullName>
    </recommendedName>
</protein>
<dbReference type="Proteomes" id="UP001259982">
    <property type="component" value="Unassembled WGS sequence"/>
</dbReference>
<organism evidence="3 4">
    <name type="scientific">Spectribacter acetivorans</name>
    <dbReference type="NCBI Taxonomy" id="3075603"/>
    <lineage>
        <taxon>Bacteria</taxon>
        <taxon>Pseudomonadati</taxon>
        <taxon>Pseudomonadota</taxon>
        <taxon>Gammaproteobacteria</taxon>
        <taxon>Salinisphaerales</taxon>
        <taxon>Salinisphaeraceae</taxon>
        <taxon>Spectribacter</taxon>
    </lineage>
</organism>
<dbReference type="RefSeq" id="WP_311657515.1">
    <property type="nucleotide sequence ID" value="NZ_JAVRHY010000003.1"/>
</dbReference>
<dbReference type="Gene3D" id="3.40.1740.10">
    <property type="entry name" value="VC0467-like"/>
    <property type="match status" value="1"/>
</dbReference>
<sequence>MSSSYLNSQFLVAMPNVVGGDFDHTVTFLCEHNDDGAMGLVINRPTDLDLGDMLGHMGIDHEGLTDPGPVFWGGPVQPERGFVLHPPGGDWEATLTIDNVISVTTSKDILEAIGQGRGPDEYLVTVGYAGWGGGQLEQEILHNSWLNTPADTAIIFGTPATDRWSAAARLLGVDPALLSGHSGHA</sequence>
<proteinExistence type="inferred from homology"/>
<evidence type="ECO:0000313" key="3">
    <source>
        <dbReference type="EMBL" id="MDT0617652.1"/>
    </source>
</evidence>
<comment type="caution">
    <text evidence="3">The sequence shown here is derived from an EMBL/GenBank/DDBJ whole genome shotgun (WGS) entry which is preliminary data.</text>
</comment>
<dbReference type="Pfam" id="PF02622">
    <property type="entry name" value="DUF179"/>
    <property type="match status" value="1"/>
</dbReference>
<dbReference type="SUPFAM" id="SSF143456">
    <property type="entry name" value="VC0467-like"/>
    <property type="match status" value="1"/>
</dbReference>
<name>A0ABU3B5D5_9GAMM</name>
<evidence type="ECO:0000313" key="4">
    <source>
        <dbReference type="Proteomes" id="UP001259982"/>
    </source>
</evidence>
<dbReference type="InterPro" id="IPR003774">
    <property type="entry name" value="AlgH-like"/>
</dbReference>
<dbReference type="EMBL" id="JAVRHY010000003">
    <property type="protein sequence ID" value="MDT0617652.1"/>
    <property type="molecule type" value="Genomic_DNA"/>
</dbReference>
<evidence type="ECO:0000256" key="2">
    <source>
        <dbReference type="HAMAP-Rule" id="MF_00758"/>
    </source>
</evidence>
<gene>
    <name evidence="3" type="ORF">RM531_04130</name>
</gene>
<comment type="similarity">
    <text evidence="1 2">Belongs to the UPF0301 (AlgH) family.</text>
</comment>
<dbReference type="NCBIfam" id="NF001266">
    <property type="entry name" value="PRK00228.1-1"/>
    <property type="match status" value="1"/>
</dbReference>
<dbReference type="PANTHER" id="PTHR30327">
    <property type="entry name" value="UNCHARACTERIZED PROTEIN YQGE"/>
    <property type="match status" value="1"/>
</dbReference>
<accession>A0ABU3B5D5</accession>
<evidence type="ECO:0000256" key="1">
    <source>
        <dbReference type="ARBA" id="ARBA00009600"/>
    </source>
</evidence>
<keyword evidence="4" id="KW-1185">Reference proteome</keyword>